<dbReference type="Proteomes" id="UP000515153">
    <property type="component" value="Unplaced"/>
</dbReference>
<dbReference type="InterPro" id="IPR017853">
    <property type="entry name" value="GH"/>
</dbReference>
<dbReference type="OrthoDB" id="3445803at2759"/>
<name>A0A6P8BCP5_PYRGI</name>
<reference evidence="4" key="1">
    <citation type="journal article" date="2019" name="Mol. Biol. Evol.">
        <title>Blast fungal genomes show frequent chromosomal changes, gene gains and losses, and effector gene turnover.</title>
        <authorList>
            <person name="Gomez Luciano L.B."/>
            <person name="Jason Tsai I."/>
            <person name="Chuma I."/>
            <person name="Tosa Y."/>
            <person name="Chen Y.H."/>
            <person name="Li J.Y."/>
            <person name="Li M.Y."/>
            <person name="Jade Lu M.Y."/>
            <person name="Nakayashiki H."/>
            <person name="Li W.H."/>
        </authorList>
    </citation>
    <scope>NUCLEOTIDE SEQUENCE</scope>
    <source>
        <strain evidence="4">NI907</strain>
    </source>
</reference>
<keyword evidence="2" id="KW-0732">Signal</keyword>
<proteinExistence type="predicted"/>
<evidence type="ECO:0000256" key="2">
    <source>
        <dbReference type="SAM" id="SignalP"/>
    </source>
</evidence>
<feature type="compositionally biased region" description="Basic and acidic residues" evidence="1">
    <location>
        <begin position="113"/>
        <end position="124"/>
    </location>
</feature>
<dbReference type="KEGG" id="pgri:PgNI_04964"/>
<dbReference type="AlphaFoldDB" id="A0A6P8BCP5"/>
<feature type="chain" id="PRO_5028100839" evidence="2">
    <location>
        <begin position="18"/>
        <end position="221"/>
    </location>
</feature>
<accession>A0A6P8BCP5</accession>
<evidence type="ECO:0000256" key="1">
    <source>
        <dbReference type="SAM" id="MobiDB-lite"/>
    </source>
</evidence>
<feature type="signal peptide" evidence="2">
    <location>
        <begin position="1"/>
        <end position="17"/>
    </location>
</feature>
<reference evidence="4" key="3">
    <citation type="submission" date="2025-08" db="UniProtKB">
        <authorList>
            <consortium name="RefSeq"/>
        </authorList>
    </citation>
    <scope>IDENTIFICATION</scope>
    <source>
        <strain evidence="4">NI907</strain>
    </source>
</reference>
<organism evidence="3 4">
    <name type="scientific">Pyricularia grisea</name>
    <name type="common">Crabgrass-specific blast fungus</name>
    <name type="synonym">Magnaporthe grisea</name>
    <dbReference type="NCBI Taxonomy" id="148305"/>
    <lineage>
        <taxon>Eukaryota</taxon>
        <taxon>Fungi</taxon>
        <taxon>Dikarya</taxon>
        <taxon>Ascomycota</taxon>
        <taxon>Pezizomycotina</taxon>
        <taxon>Sordariomycetes</taxon>
        <taxon>Sordariomycetidae</taxon>
        <taxon>Magnaporthales</taxon>
        <taxon>Pyriculariaceae</taxon>
        <taxon>Pyricularia</taxon>
    </lineage>
</organism>
<gene>
    <name evidence="4" type="ORF">PgNI_04964</name>
</gene>
<keyword evidence="3" id="KW-1185">Reference proteome</keyword>
<evidence type="ECO:0000313" key="3">
    <source>
        <dbReference type="Proteomes" id="UP000515153"/>
    </source>
</evidence>
<reference evidence="4" key="2">
    <citation type="submission" date="2019-10" db="EMBL/GenBank/DDBJ databases">
        <authorList>
            <consortium name="NCBI Genome Project"/>
        </authorList>
    </citation>
    <scope>NUCLEOTIDE SEQUENCE</scope>
    <source>
        <strain evidence="4">NI907</strain>
    </source>
</reference>
<feature type="region of interest" description="Disordered" evidence="1">
    <location>
        <begin position="113"/>
        <end position="143"/>
    </location>
</feature>
<feature type="region of interest" description="Disordered" evidence="1">
    <location>
        <begin position="174"/>
        <end position="195"/>
    </location>
</feature>
<dbReference type="SUPFAM" id="SSF51445">
    <property type="entry name" value="(Trans)glycosidases"/>
    <property type="match status" value="1"/>
</dbReference>
<dbReference type="GeneID" id="41959914"/>
<dbReference type="RefSeq" id="XP_030984947.1">
    <property type="nucleotide sequence ID" value="XM_031125005.1"/>
</dbReference>
<sequence>MKFALIALAIAFANTPGNYRMARKCGGESQVQLHPCGALTRLPRRATGPATRGDRSDYERFLDCLIRNVKASGMIPGLKVDVWNEPNLDCFWKRSLDRWLELWIRTVRKFRSDPELKPSPHDRAPPSPGLHPHDTPGGASMVYRTGDCDVQVRNLDKAGFPGSGSVTIQIWGFDDTGARGQSDGPSDHGQSRHNYSGGLLRIPISQTAEDRTTAWVFELWR</sequence>
<evidence type="ECO:0000313" key="4">
    <source>
        <dbReference type="RefSeq" id="XP_030984947.1"/>
    </source>
</evidence>
<protein>
    <submittedName>
        <fullName evidence="4">Uncharacterized protein</fullName>
    </submittedName>
</protein>